<dbReference type="GO" id="GO:0020037">
    <property type="term" value="F:heme binding"/>
    <property type="evidence" value="ECO:0007669"/>
    <property type="project" value="InterPro"/>
</dbReference>
<comment type="caution">
    <text evidence="12">The sequence shown here is derived from an EMBL/GenBank/DDBJ whole genome shotgun (WGS) entry which is preliminary data.</text>
</comment>
<dbReference type="SUPFAM" id="SSF48264">
    <property type="entry name" value="Cytochrome P450"/>
    <property type="match status" value="1"/>
</dbReference>
<evidence type="ECO:0000256" key="6">
    <source>
        <dbReference type="ARBA" id="ARBA00023002"/>
    </source>
</evidence>
<keyword evidence="6 11" id="KW-0560">Oxidoreductase</keyword>
<dbReference type="PANTHER" id="PTHR24300:SF177">
    <property type="entry name" value="CYTOCHROME P450 2J2"/>
    <property type="match status" value="1"/>
</dbReference>
<proteinExistence type="inferred from homology"/>
<organism evidence="12 13">
    <name type="scientific">Polypterus senegalus</name>
    <name type="common">Senegal bichir</name>
    <dbReference type="NCBI Taxonomy" id="55291"/>
    <lineage>
        <taxon>Eukaryota</taxon>
        <taxon>Metazoa</taxon>
        <taxon>Chordata</taxon>
        <taxon>Craniata</taxon>
        <taxon>Vertebrata</taxon>
        <taxon>Euteleostomi</taxon>
        <taxon>Actinopterygii</taxon>
        <taxon>Polypteriformes</taxon>
        <taxon>Polypteridae</taxon>
        <taxon>Polypterus</taxon>
    </lineage>
</organism>
<comment type="cofactor">
    <cofactor evidence="1 10">
        <name>heme</name>
        <dbReference type="ChEBI" id="CHEBI:30413"/>
    </cofactor>
</comment>
<sequence length="490" mass="56482">MRLGESGHDLSARVRLHLFIVIRLYQTQIAEELSSKSAGAAIFRKCFQSRLQTDPRLHWKEEYGDVFSLRLGGETTVFVNGYKTVKDLLVTQTDALTSRPAAPLFERINKCQGVTVNNGYPWRQQRRFTLSTLKNFGVGKKSLESIVSEEISFFHKAFKEEGGKPFNPHFIINNAVSNIICSIVFGHRFDYSDSRFQELLHLISEITYLEGTLWVQVYNAFPRLMKLLPGRHNQLFFYFERVMDFLREEIREHKVDWDPSSPRDYIDCYLAEIENRKNDVEAQFHEENLAYCLLDLFVAGTETTSTTLRWALLYMMKYPHVQEQVRAEIDSVIGRERPSSMEDRTNMPYTDAVIHEIQRISNIVPLGLLRKTNEDVTLGGCFLPKNTTVVINLTSVLFDKNEWETPDSFNPGHFLNAEGKFKRKDAFMAFSAGKRSCLGESLARMELFLFFSSLLQKFTFHTPEGVQLSLQSQNGLTRTPVMRDICAVAR</sequence>
<evidence type="ECO:0000256" key="5">
    <source>
        <dbReference type="ARBA" id="ARBA00022723"/>
    </source>
</evidence>
<evidence type="ECO:0000256" key="7">
    <source>
        <dbReference type="ARBA" id="ARBA00023004"/>
    </source>
</evidence>
<evidence type="ECO:0000256" key="9">
    <source>
        <dbReference type="ARBA" id="ARBA00023136"/>
    </source>
</evidence>
<name>A0A8X7X4Y5_POLSE</name>
<protein>
    <submittedName>
        <fullName evidence="12">CP2J2 protein</fullName>
    </submittedName>
</protein>
<dbReference type="FunFam" id="1.10.630.10:FF:000004">
    <property type="entry name" value="cytochrome P450 2D15 isoform X1"/>
    <property type="match status" value="1"/>
</dbReference>
<evidence type="ECO:0000256" key="3">
    <source>
        <dbReference type="ARBA" id="ARBA00010617"/>
    </source>
</evidence>
<accession>A0A8X7X4Y5</accession>
<dbReference type="CDD" id="cd11026">
    <property type="entry name" value="CYP2"/>
    <property type="match status" value="1"/>
</dbReference>
<feature type="non-terminal residue" evidence="12">
    <location>
        <position position="1"/>
    </location>
</feature>
<comment type="subcellular location">
    <subcellularLocation>
        <location evidence="2">Membrane</location>
    </subcellularLocation>
</comment>
<keyword evidence="13" id="KW-1185">Reference proteome</keyword>
<dbReference type="GO" id="GO:0005506">
    <property type="term" value="F:iron ion binding"/>
    <property type="evidence" value="ECO:0007669"/>
    <property type="project" value="InterPro"/>
</dbReference>
<dbReference type="InterPro" id="IPR036396">
    <property type="entry name" value="Cyt_P450_sf"/>
</dbReference>
<keyword evidence="9" id="KW-0472">Membrane</keyword>
<dbReference type="GO" id="GO:0006805">
    <property type="term" value="P:xenobiotic metabolic process"/>
    <property type="evidence" value="ECO:0007669"/>
    <property type="project" value="TreeGrafter"/>
</dbReference>
<dbReference type="GO" id="GO:0006082">
    <property type="term" value="P:organic acid metabolic process"/>
    <property type="evidence" value="ECO:0007669"/>
    <property type="project" value="TreeGrafter"/>
</dbReference>
<dbReference type="Gene3D" id="1.10.630.10">
    <property type="entry name" value="Cytochrome P450"/>
    <property type="match status" value="1"/>
</dbReference>
<dbReference type="Proteomes" id="UP000886611">
    <property type="component" value="Unassembled WGS sequence"/>
</dbReference>
<dbReference type="AlphaFoldDB" id="A0A8X7X4Y5"/>
<keyword evidence="8 11" id="KW-0503">Monooxygenase</keyword>
<dbReference type="GO" id="GO:0005737">
    <property type="term" value="C:cytoplasm"/>
    <property type="evidence" value="ECO:0007669"/>
    <property type="project" value="TreeGrafter"/>
</dbReference>
<keyword evidence="7 10" id="KW-0408">Iron</keyword>
<evidence type="ECO:0000313" key="12">
    <source>
        <dbReference type="EMBL" id="KAG2461214.1"/>
    </source>
</evidence>
<dbReference type="InterPro" id="IPR001128">
    <property type="entry name" value="Cyt_P450"/>
</dbReference>
<comment type="similarity">
    <text evidence="3 11">Belongs to the cytochrome P450 family.</text>
</comment>
<gene>
    <name evidence="12" type="primary">Cyp2j2_7</name>
    <name evidence="12" type="ORF">GTO96_0008982</name>
</gene>
<evidence type="ECO:0000256" key="8">
    <source>
        <dbReference type="ARBA" id="ARBA00023033"/>
    </source>
</evidence>
<dbReference type="PANTHER" id="PTHR24300">
    <property type="entry name" value="CYTOCHROME P450 508A4-RELATED"/>
    <property type="match status" value="1"/>
</dbReference>
<keyword evidence="5 10" id="KW-0479">Metal-binding</keyword>
<feature type="non-terminal residue" evidence="12">
    <location>
        <position position="490"/>
    </location>
</feature>
<dbReference type="GO" id="GO:0016712">
    <property type="term" value="F:oxidoreductase activity, acting on paired donors, with incorporation or reduction of molecular oxygen, reduced flavin or flavoprotein as one donor, and incorporation of one atom of oxygen"/>
    <property type="evidence" value="ECO:0007669"/>
    <property type="project" value="InterPro"/>
</dbReference>
<dbReference type="InterPro" id="IPR050182">
    <property type="entry name" value="Cytochrome_P450_fam2"/>
</dbReference>
<dbReference type="PRINTS" id="PR00463">
    <property type="entry name" value="EP450I"/>
</dbReference>
<dbReference type="PRINTS" id="PR01686">
    <property type="entry name" value="EP450ICYP2D"/>
</dbReference>
<evidence type="ECO:0000313" key="13">
    <source>
        <dbReference type="Proteomes" id="UP000886611"/>
    </source>
</evidence>
<evidence type="ECO:0000256" key="11">
    <source>
        <dbReference type="RuleBase" id="RU000461"/>
    </source>
</evidence>
<dbReference type="EMBL" id="JAATIS010004524">
    <property type="protein sequence ID" value="KAG2461214.1"/>
    <property type="molecule type" value="Genomic_DNA"/>
</dbReference>
<reference evidence="12 13" key="1">
    <citation type="journal article" date="2021" name="Cell">
        <title>Tracing the genetic footprints of vertebrate landing in non-teleost ray-finned fishes.</title>
        <authorList>
            <person name="Bi X."/>
            <person name="Wang K."/>
            <person name="Yang L."/>
            <person name="Pan H."/>
            <person name="Jiang H."/>
            <person name="Wei Q."/>
            <person name="Fang M."/>
            <person name="Yu H."/>
            <person name="Zhu C."/>
            <person name="Cai Y."/>
            <person name="He Y."/>
            <person name="Gan X."/>
            <person name="Zeng H."/>
            <person name="Yu D."/>
            <person name="Zhu Y."/>
            <person name="Jiang H."/>
            <person name="Qiu Q."/>
            <person name="Yang H."/>
            <person name="Zhang Y.E."/>
            <person name="Wang W."/>
            <person name="Zhu M."/>
            <person name="He S."/>
            <person name="Zhang G."/>
        </authorList>
    </citation>
    <scope>NUCLEOTIDE SEQUENCE [LARGE SCALE GENOMIC DNA]</scope>
    <source>
        <strain evidence="12">Bchr_013</strain>
    </source>
</reference>
<dbReference type="PRINTS" id="PR00385">
    <property type="entry name" value="P450"/>
</dbReference>
<dbReference type="PROSITE" id="PS00086">
    <property type="entry name" value="CYTOCHROME_P450"/>
    <property type="match status" value="1"/>
</dbReference>
<dbReference type="InterPro" id="IPR002401">
    <property type="entry name" value="Cyt_P450_E_grp-I"/>
</dbReference>
<feature type="binding site" description="axial binding residue" evidence="10">
    <location>
        <position position="437"/>
    </location>
    <ligand>
        <name>heme</name>
        <dbReference type="ChEBI" id="CHEBI:30413"/>
    </ligand>
    <ligandPart>
        <name>Fe</name>
        <dbReference type="ChEBI" id="CHEBI:18248"/>
    </ligandPart>
</feature>
<evidence type="ECO:0000256" key="1">
    <source>
        <dbReference type="ARBA" id="ARBA00001971"/>
    </source>
</evidence>
<dbReference type="Pfam" id="PF00067">
    <property type="entry name" value="p450"/>
    <property type="match status" value="1"/>
</dbReference>
<evidence type="ECO:0000256" key="2">
    <source>
        <dbReference type="ARBA" id="ARBA00004370"/>
    </source>
</evidence>
<evidence type="ECO:0000256" key="10">
    <source>
        <dbReference type="PIRSR" id="PIRSR602401-1"/>
    </source>
</evidence>
<dbReference type="InterPro" id="IPR008069">
    <property type="entry name" value="Cyt_P450_E_grp-I_CYP2D-like"/>
</dbReference>
<evidence type="ECO:0000256" key="4">
    <source>
        <dbReference type="ARBA" id="ARBA00022617"/>
    </source>
</evidence>
<dbReference type="InterPro" id="IPR017972">
    <property type="entry name" value="Cyt_P450_CS"/>
</dbReference>
<dbReference type="GO" id="GO:0016020">
    <property type="term" value="C:membrane"/>
    <property type="evidence" value="ECO:0007669"/>
    <property type="project" value="UniProtKB-SubCell"/>
</dbReference>
<keyword evidence="4 10" id="KW-0349">Heme</keyword>